<dbReference type="GeneID" id="9059162"/>
<keyword evidence="3" id="KW-1185">Reference proteome</keyword>
<accession>C5L8G9</accession>
<dbReference type="EMBL" id="GG680162">
    <property type="protein sequence ID" value="EER06958.1"/>
    <property type="molecule type" value="Genomic_DNA"/>
</dbReference>
<dbReference type="RefSeq" id="XP_002775142.1">
    <property type="nucleotide sequence ID" value="XM_002775096.1"/>
</dbReference>
<feature type="compositionally biased region" description="Basic and acidic residues" evidence="1">
    <location>
        <begin position="1"/>
        <end position="10"/>
    </location>
</feature>
<evidence type="ECO:0000256" key="1">
    <source>
        <dbReference type="SAM" id="MobiDB-lite"/>
    </source>
</evidence>
<protein>
    <submittedName>
        <fullName evidence="2">Uncharacterized protein</fullName>
    </submittedName>
</protein>
<proteinExistence type="predicted"/>
<evidence type="ECO:0000313" key="3">
    <source>
        <dbReference type="Proteomes" id="UP000007800"/>
    </source>
</evidence>
<evidence type="ECO:0000313" key="2">
    <source>
        <dbReference type="EMBL" id="EER06958.1"/>
    </source>
</evidence>
<organism evidence="3">
    <name type="scientific">Perkinsus marinus (strain ATCC 50983 / TXsc)</name>
    <dbReference type="NCBI Taxonomy" id="423536"/>
    <lineage>
        <taxon>Eukaryota</taxon>
        <taxon>Sar</taxon>
        <taxon>Alveolata</taxon>
        <taxon>Perkinsozoa</taxon>
        <taxon>Perkinsea</taxon>
        <taxon>Perkinsida</taxon>
        <taxon>Perkinsidae</taxon>
        <taxon>Perkinsus</taxon>
    </lineage>
</organism>
<dbReference type="AlphaFoldDB" id="C5L8G9"/>
<sequence>MLSKMTDKESNWQAKKGNPTSLNPRRSKESIIKLFEATIIEAINGGWVTLHEHYSYYFEDTVGGKEKIKTLFGCDFMNEVNDNQCNAQAINDKFKVESETYLPACVQQLRRKGLDGTTSSISVGQDGVNHEVSSPLVEPAVVGCIMAICMCWKLTMSEGIEAFLGGCRGVCFRQCWLCAPWVKVKKDGSQLATTWIGQESDGEEWVNHCDTEEHTYKEYMLKIYGLSFLGITQAMVEGARWTYELAYETWNSQGSKLATNKCDREGPLSEGKYMPASKHLRCLVCIDSTKTPASDWQLSAHWSGGFGSVDRARATPVVEGTVDPAKLKRLGLCTGFCWVTAVDMLGLYAVPYIEDQEAGGRVHILDSEDDRRFFPVYLNADGASLMAETPPEGATAFLKSSSEVMVSLKLTPTRLLSKDSREALVTRGM</sequence>
<dbReference type="Proteomes" id="UP000007800">
    <property type="component" value="Unassembled WGS sequence"/>
</dbReference>
<reference evidence="2 3" key="1">
    <citation type="submission" date="2008-07" db="EMBL/GenBank/DDBJ databases">
        <authorList>
            <person name="El-Sayed N."/>
            <person name="Caler E."/>
            <person name="Inman J."/>
            <person name="Amedeo P."/>
            <person name="Hass B."/>
            <person name="Wortman J."/>
        </authorList>
    </citation>
    <scope>NUCLEOTIDE SEQUENCE [LARGE SCALE GENOMIC DNA]</scope>
    <source>
        <strain evidence="3">ATCC 50983 / TXsc</strain>
    </source>
</reference>
<dbReference type="OrthoDB" id="468709at2759"/>
<name>C5L8G9_PERM5</name>
<feature type="region of interest" description="Disordered" evidence="1">
    <location>
        <begin position="1"/>
        <end position="24"/>
    </location>
</feature>
<gene>
    <name evidence="2" type="ORF">Pmar_PMAR016372</name>
</gene>
<dbReference type="InParanoid" id="C5L8G9"/>